<reference evidence="3 4" key="1">
    <citation type="journal article" date="2015" name="Genome Biol. Evol.">
        <title>Comparative Genomics of a Bacterivorous Green Alga Reveals Evolutionary Causalities and Consequences of Phago-Mixotrophic Mode of Nutrition.</title>
        <authorList>
            <person name="Burns J.A."/>
            <person name="Paasch A."/>
            <person name="Narechania A."/>
            <person name="Kim E."/>
        </authorList>
    </citation>
    <scope>NUCLEOTIDE SEQUENCE [LARGE SCALE GENOMIC DNA]</scope>
    <source>
        <strain evidence="3 4">PLY_AMNH</strain>
    </source>
</reference>
<sequence length="396" mass="44624">MLKASSEDKKAYKKNSQPDWQGMYEELPSFLQSTGSESGTPSEAYSWLMEPVDVNGKVASRPAVEEDEDDEEVSDENLRDENSLTGLTGCDGRESTMYYWVLRKFVYDLNKRILMRGTKEKNDMLKAVPQTAQQGGVAFVRSCKKRFRLLSSTKDTVTGDIRRRAIDECVSLFRIKLFRDRVNENLRAQFPAGKGDLEWKDLEDIVRVQDKIKDEVEEWSMSIVQDLLRRQSYPYSVYVELKNFGIDLNAVVAAIRAAESKKIAAKEKPSDSKPPTSTEGGGTGEHSSKQVKYQKGMTALAEARTGAGTGGNRQVPPPSNYSPKGRKPCSLCNGGYAHSDREEDYWVGGKNSKCPADYTVSRINSARPDVRQNAQMRIYNEKYRFPRNLQGITTKD</sequence>
<dbReference type="EMBL" id="LGRX02007933">
    <property type="protein sequence ID" value="KAK3274112.1"/>
    <property type="molecule type" value="Genomic_DNA"/>
</dbReference>
<feature type="region of interest" description="Disordered" evidence="1">
    <location>
        <begin position="1"/>
        <end position="86"/>
    </location>
</feature>
<proteinExistence type="predicted"/>
<accession>A0AAE0L6W0</accession>
<dbReference type="PROSITE" id="PS50179">
    <property type="entry name" value="VHS"/>
    <property type="match status" value="1"/>
</dbReference>
<feature type="compositionally biased region" description="Basic and acidic residues" evidence="1">
    <location>
        <begin position="1"/>
        <end position="10"/>
    </location>
</feature>
<protein>
    <recommendedName>
        <fullName evidence="2">VHS domain-containing protein</fullName>
    </recommendedName>
</protein>
<dbReference type="InterPro" id="IPR002014">
    <property type="entry name" value="VHS_dom"/>
</dbReference>
<comment type="caution">
    <text evidence="3">The sequence shown here is derived from an EMBL/GenBank/DDBJ whole genome shotgun (WGS) entry which is preliminary data.</text>
</comment>
<feature type="compositionally biased region" description="Basic and acidic residues" evidence="1">
    <location>
        <begin position="262"/>
        <end position="271"/>
    </location>
</feature>
<evidence type="ECO:0000259" key="2">
    <source>
        <dbReference type="PROSITE" id="PS50179"/>
    </source>
</evidence>
<feature type="region of interest" description="Disordered" evidence="1">
    <location>
        <begin position="262"/>
        <end position="326"/>
    </location>
</feature>
<evidence type="ECO:0000256" key="1">
    <source>
        <dbReference type="SAM" id="MobiDB-lite"/>
    </source>
</evidence>
<organism evidence="3 4">
    <name type="scientific">Cymbomonas tetramitiformis</name>
    <dbReference type="NCBI Taxonomy" id="36881"/>
    <lineage>
        <taxon>Eukaryota</taxon>
        <taxon>Viridiplantae</taxon>
        <taxon>Chlorophyta</taxon>
        <taxon>Pyramimonadophyceae</taxon>
        <taxon>Pyramimonadales</taxon>
        <taxon>Pyramimonadaceae</taxon>
        <taxon>Cymbomonas</taxon>
    </lineage>
</organism>
<name>A0AAE0L6W0_9CHLO</name>
<dbReference type="Proteomes" id="UP001190700">
    <property type="component" value="Unassembled WGS sequence"/>
</dbReference>
<dbReference type="GO" id="GO:0035091">
    <property type="term" value="F:phosphatidylinositol binding"/>
    <property type="evidence" value="ECO:0007669"/>
    <property type="project" value="InterPro"/>
</dbReference>
<evidence type="ECO:0000313" key="3">
    <source>
        <dbReference type="EMBL" id="KAK3274112.1"/>
    </source>
</evidence>
<feature type="domain" description="VHS" evidence="2">
    <location>
        <begin position="73"/>
        <end position="249"/>
    </location>
</feature>
<keyword evidence="4" id="KW-1185">Reference proteome</keyword>
<gene>
    <name evidence="3" type="ORF">CYMTET_17687</name>
</gene>
<feature type="compositionally biased region" description="Polar residues" evidence="1">
    <location>
        <begin position="30"/>
        <end position="43"/>
    </location>
</feature>
<dbReference type="GO" id="GO:0043130">
    <property type="term" value="F:ubiquitin binding"/>
    <property type="evidence" value="ECO:0007669"/>
    <property type="project" value="InterPro"/>
</dbReference>
<feature type="compositionally biased region" description="Acidic residues" evidence="1">
    <location>
        <begin position="65"/>
        <end position="75"/>
    </location>
</feature>
<dbReference type="AlphaFoldDB" id="A0AAE0L6W0"/>
<evidence type="ECO:0000313" key="4">
    <source>
        <dbReference type="Proteomes" id="UP001190700"/>
    </source>
</evidence>